<protein>
    <submittedName>
        <fullName evidence="1">Uncharacterized protein</fullName>
    </submittedName>
</protein>
<accession>A0AAN9NM20</accession>
<evidence type="ECO:0000313" key="2">
    <source>
        <dbReference type="Proteomes" id="UP001386955"/>
    </source>
</evidence>
<proteinExistence type="predicted"/>
<organism evidence="1 2">
    <name type="scientific">Psophocarpus tetragonolobus</name>
    <name type="common">Winged bean</name>
    <name type="synonym">Dolichos tetragonolobus</name>
    <dbReference type="NCBI Taxonomy" id="3891"/>
    <lineage>
        <taxon>Eukaryota</taxon>
        <taxon>Viridiplantae</taxon>
        <taxon>Streptophyta</taxon>
        <taxon>Embryophyta</taxon>
        <taxon>Tracheophyta</taxon>
        <taxon>Spermatophyta</taxon>
        <taxon>Magnoliopsida</taxon>
        <taxon>eudicotyledons</taxon>
        <taxon>Gunneridae</taxon>
        <taxon>Pentapetalae</taxon>
        <taxon>rosids</taxon>
        <taxon>fabids</taxon>
        <taxon>Fabales</taxon>
        <taxon>Fabaceae</taxon>
        <taxon>Papilionoideae</taxon>
        <taxon>50 kb inversion clade</taxon>
        <taxon>NPAAA clade</taxon>
        <taxon>indigoferoid/millettioid clade</taxon>
        <taxon>Phaseoleae</taxon>
        <taxon>Psophocarpus</taxon>
    </lineage>
</organism>
<dbReference type="Proteomes" id="UP001386955">
    <property type="component" value="Unassembled WGS sequence"/>
</dbReference>
<comment type="caution">
    <text evidence="1">The sequence shown here is derived from an EMBL/GenBank/DDBJ whole genome shotgun (WGS) entry which is preliminary data.</text>
</comment>
<keyword evidence="2" id="KW-1185">Reference proteome</keyword>
<evidence type="ECO:0000313" key="1">
    <source>
        <dbReference type="EMBL" id="KAK7375600.1"/>
    </source>
</evidence>
<dbReference type="EMBL" id="JAYMYS010000053">
    <property type="protein sequence ID" value="KAK7375600.1"/>
    <property type="molecule type" value="Genomic_DNA"/>
</dbReference>
<dbReference type="AlphaFoldDB" id="A0AAN9NM20"/>
<reference evidence="1 2" key="1">
    <citation type="submission" date="2024-01" db="EMBL/GenBank/DDBJ databases">
        <title>The genomes of 5 underutilized Papilionoideae crops provide insights into root nodulation and disease resistanc.</title>
        <authorList>
            <person name="Jiang F."/>
        </authorList>
    </citation>
    <scope>NUCLEOTIDE SEQUENCE [LARGE SCALE GENOMIC DNA]</scope>
    <source>
        <strain evidence="1">DUOXIRENSHENG_FW03</strain>
        <tissue evidence="1">Leaves</tissue>
    </source>
</reference>
<sequence>MADSTRNAQALKDLEECLSMCIDSWFMELVGLFKQTLIESMQEILMQTLEEEHRNQHTDGNPRVCRARVRKGFWDMDLRLHPLFQQQW</sequence>
<name>A0AAN9NM20_PSOTE</name>
<gene>
    <name evidence="1" type="ORF">VNO78_35507</name>
</gene>